<gene>
    <name evidence="3" type="ORF">LUZ63_020267</name>
</gene>
<organism evidence="3 4">
    <name type="scientific">Rhynchospora breviuscula</name>
    <dbReference type="NCBI Taxonomy" id="2022672"/>
    <lineage>
        <taxon>Eukaryota</taxon>
        <taxon>Viridiplantae</taxon>
        <taxon>Streptophyta</taxon>
        <taxon>Embryophyta</taxon>
        <taxon>Tracheophyta</taxon>
        <taxon>Spermatophyta</taxon>
        <taxon>Magnoliopsida</taxon>
        <taxon>Liliopsida</taxon>
        <taxon>Poales</taxon>
        <taxon>Cyperaceae</taxon>
        <taxon>Cyperoideae</taxon>
        <taxon>Rhynchosporeae</taxon>
        <taxon>Rhynchospora</taxon>
    </lineage>
</organism>
<dbReference type="EMBL" id="JAMQYH010000029">
    <property type="protein sequence ID" value="KAJ1684512.1"/>
    <property type="molecule type" value="Genomic_DNA"/>
</dbReference>
<feature type="transmembrane region" description="Helical" evidence="1">
    <location>
        <begin position="242"/>
        <end position="261"/>
    </location>
</feature>
<dbReference type="InterPro" id="IPR050879">
    <property type="entry name" value="Acyltransferase_3"/>
</dbReference>
<dbReference type="Pfam" id="PF00085">
    <property type="entry name" value="Thioredoxin"/>
    <property type="match status" value="1"/>
</dbReference>
<feature type="transmembrane region" description="Helical" evidence="1">
    <location>
        <begin position="92"/>
        <end position="115"/>
    </location>
</feature>
<accession>A0A9Q0C0Z5</accession>
<dbReference type="PROSITE" id="PS51352">
    <property type="entry name" value="THIOREDOXIN_2"/>
    <property type="match status" value="1"/>
</dbReference>
<evidence type="ECO:0000259" key="2">
    <source>
        <dbReference type="PROSITE" id="PS51352"/>
    </source>
</evidence>
<name>A0A9Q0C0Z5_9POAL</name>
<dbReference type="Proteomes" id="UP001151287">
    <property type="component" value="Unassembled WGS sequence"/>
</dbReference>
<feature type="domain" description="Thioredoxin" evidence="2">
    <location>
        <begin position="374"/>
        <end position="490"/>
    </location>
</feature>
<protein>
    <recommendedName>
        <fullName evidence="2">Thioredoxin domain-containing protein</fullName>
    </recommendedName>
</protein>
<dbReference type="PANTHER" id="PTHR23028:SF53">
    <property type="entry name" value="ACYL_TRANSF_3 DOMAIN-CONTAINING PROTEIN"/>
    <property type="match status" value="1"/>
</dbReference>
<dbReference type="SUPFAM" id="SSF52833">
    <property type="entry name" value="Thioredoxin-like"/>
    <property type="match status" value="1"/>
</dbReference>
<dbReference type="Gene3D" id="3.40.30.10">
    <property type="entry name" value="Glutaredoxin"/>
    <property type="match status" value="1"/>
</dbReference>
<keyword evidence="1" id="KW-0812">Transmembrane</keyword>
<feature type="transmembrane region" description="Helical" evidence="1">
    <location>
        <begin position="316"/>
        <end position="336"/>
    </location>
</feature>
<sequence>MPSYRPAVAHLTLRQALLERGRANSLNLVRLALALLVVVSHSWLVAGRGDGPAPDGFTLGLWAVFGFFSISGFLVTASGLRLPPSAYVRARALRILPGFWVCLVVTALVAAPLAALLGAGSWDPVAAAGYVVANAGTWTFRWTIGTTLAGNPTEGVWNLSLWTLPFELAAYVGVLVVLALGVRRRPRAGAVVVLLLAVAATVLTSGLTGGVVLERGPALASYFSAGMVLLAWGDVVPVSRTLAAAALVGLVGGAFLGPLGALVQPLALAYLVLLVGAVVPARWAQRTDVSYGVYIYAFPVQQLLAAAGLQQAGLPVFVLVSVVGALAAGWMSWTLVERHALRWKPQRPRRLVVLVAAVLLALGLGWWRARRDGRFRGAGEPPAEVAPVGGVLHGTAWQDELGERATLLQFSSAFCAPCRAARRTLGDVAGIVPGVRHVEVDAEQHLDLVRRLGVLRTPTTLVLDRDGREVSRAQGAPTRQAVIASLDPLA</sequence>
<keyword evidence="1" id="KW-1133">Transmembrane helix</keyword>
<dbReference type="CDD" id="cd02947">
    <property type="entry name" value="TRX_family"/>
    <property type="match status" value="1"/>
</dbReference>
<feature type="transmembrane region" description="Helical" evidence="1">
    <location>
        <begin position="348"/>
        <end position="367"/>
    </location>
</feature>
<feature type="transmembrane region" description="Helical" evidence="1">
    <location>
        <begin position="189"/>
        <end position="213"/>
    </location>
</feature>
<feature type="transmembrane region" description="Helical" evidence="1">
    <location>
        <begin position="59"/>
        <end position="80"/>
    </location>
</feature>
<reference evidence="3" key="1">
    <citation type="journal article" date="2022" name="Cell">
        <title>Repeat-based holocentromeres influence genome architecture and karyotype evolution.</title>
        <authorList>
            <person name="Hofstatter P.G."/>
            <person name="Thangavel G."/>
            <person name="Lux T."/>
            <person name="Neumann P."/>
            <person name="Vondrak T."/>
            <person name="Novak P."/>
            <person name="Zhang M."/>
            <person name="Costa L."/>
            <person name="Castellani M."/>
            <person name="Scott A."/>
            <person name="Toegelov H."/>
            <person name="Fuchs J."/>
            <person name="Mata-Sucre Y."/>
            <person name="Dias Y."/>
            <person name="Vanzela A.L.L."/>
            <person name="Huettel B."/>
            <person name="Almeida C.C.S."/>
            <person name="Simkova H."/>
            <person name="Souza G."/>
            <person name="Pedrosa-Harand A."/>
            <person name="Macas J."/>
            <person name="Mayer K.F.X."/>
            <person name="Houben A."/>
            <person name="Marques A."/>
        </authorList>
    </citation>
    <scope>NUCLEOTIDE SEQUENCE</scope>
    <source>
        <strain evidence="3">RhyBre1mFocal</strain>
    </source>
</reference>
<dbReference type="InterPro" id="IPR036249">
    <property type="entry name" value="Thioredoxin-like_sf"/>
</dbReference>
<keyword evidence="4" id="KW-1185">Reference proteome</keyword>
<feature type="transmembrane region" description="Helical" evidence="1">
    <location>
        <begin position="161"/>
        <end position="182"/>
    </location>
</feature>
<evidence type="ECO:0000313" key="4">
    <source>
        <dbReference type="Proteomes" id="UP001151287"/>
    </source>
</evidence>
<dbReference type="InterPro" id="IPR013766">
    <property type="entry name" value="Thioredoxin_domain"/>
</dbReference>
<feature type="transmembrane region" description="Helical" evidence="1">
    <location>
        <begin position="28"/>
        <end position="47"/>
    </location>
</feature>
<evidence type="ECO:0000313" key="3">
    <source>
        <dbReference type="EMBL" id="KAJ1684512.1"/>
    </source>
</evidence>
<dbReference type="AlphaFoldDB" id="A0A9Q0C0Z5"/>
<dbReference type="InterPro" id="IPR002656">
    <property type="entry name" value="Acyl_transf_3_dom"/>
</dbReference>
<dbReference type="GO" id="GO:0016747">
    <property type="term" value="F:acyltransferase activity, transferring groups other than amino-acyl groups"/>
    <property type="evidence" value="ECO:0007669"/>
    <property type="project" value="InterPro"/>
</dbReference>
<dbReference type="Pfam" id="PF01757">
    <property type="entry name" value="Acyl_transf_3"/>
    <property type="match status" value="1"/>
</dbReference>
<evidence type="ECO:0000256" key="1">
    <source>
        <dbReference type="SAM" id="Phobius"/>
    </source>
</evidence>
<dbReference type="GO" id="GO:0016020">
    <property type="term" value="C:membrane"/>
    <property type="evidence" value="ECO:0007669"/>
    <property type="project" value="TreeGrafter"/>
</dbReference>
<comment type="caution">
    <text evidence="3">The sequence shown here is derived from an EMBL/GenBank/DDBJ whole genome shotgun (WGS) entry which is preliminary data.</text>
</comment>
<proteinExistence type="predicted"/>
<dbReference type="PANTHER" id="PTHR23028">
    <property type="entry name" value="ACETYLTRANSFERASE"/>
    <property type="match status" value="1"/>
</dbReference>
<feature type="transmembrane region" description="Helical" evidence="1">
    <location>
        <begin position="267"/>
        <end position="284"/>
    </location>
</feature>
<keyword evidence="1" id="KW-0472">Membrane</keyword>
<dbReference type="GO" id="GO:0000271">
    <property type="term" value="P:polysaccharide biosynthetic process"/>
    <property type="evidence" value="ECO:0007669"/>
    <property type="project" value="TreeGrafter"/>
</dbReference>